<organism evidence="1 2">
    <name type="scientific">Tanacetum coccineum</name>
    <dbReference type="NCBI Taxonomy" id="301880"/>
    <lineage>
        <taxon>Eukaryota</taxon>
        <taxon>Viridiplantae</taxon>
        <taxon>Streptophyta</taxon>
        <taxon>Embryophyta</taxon>
        <taxon>Tracheophyta</taxon>
        <taxon>Spermatophyta</taxon>
        <taxon>Magnoliopsida</taxon>
        <taxon>eudicotyledons</taxon>
        <taxon>Gunneridae</taxon>
        <taxon>Pentapetalae</taxon>
        <taxon>asterids</taxon>
        <taxon>campanulids</taxon>
        <taxon>Asterales</taxon>
        <taxon>Asteraceae</taxon>
        <taxon>Asteroideae</taxon>
        <taxon>Anthemideae</taxon>
        <taxon>Anthemidinae</taxon>
        <taxon>Tanacetum</taxon>
    </lineage>
</organism>
<keyword evidence="2" id="KW-1185">Reference proteome</keyword>
<dbReference type="EMBL" id="BQNB010012623">
    <property type="protein sequence ID" value="GJT05895.1"/>
    <property type="molecule type" value="Genomic_DNA"/>
</dbReference>
<evidence type="ECO:0000313" key="2">
    <source>
        <dbReference type="Proteomes" id="UP001151760"/>
    </source>
</evidence>
<sequence>MWISFSSNADTLGYHILVYDAFEKHLEEKYMTWARFGKKLDKNTTIQAGDFHSDAFTKSAQQVKFIIKVVTSRVVETASRFTTDAVIIEER</sequence>
<evidence type="ECO:0000313" key="1">
    <source>
        <dbReference type="EMBL" id="GJT05895.1"/>
    </source>
</evidence>
<dbReference type="Proteomes" id="UP001151760">
    <property type="component" value="Unassembled WGS sequence"/>
</dbReference>
<protein>
    <submittedName>
        <fullName evidence="1">Uncharacterized protein</fullName>
    </submittedName>
</protein>
<reference evidence="1" key="1">
    <citation type="journal article" date="2022" name="Int. J. Mol. Sci.">
        <title>Draft Genome of Tanacetum Coccineum: Genomic Comparison of Closely Related Tanacetum-Family Plants.</title>
        <authorList>
            <person name="Yamashiro T."/>
            <person name="Shiraishi A."/>
            <person name="Nakayama K."/>
            <person name="Satake H."/>
        </authorList>
    </citation>
    <scope>NUCLEOTIDE SEQUENCE</scope>
</reference>
<gene>
    <name evidence="1" type="ORF">Tco_0840357</name>
</gene>
<proteinExistence type="predicted"/>
<reference evidence="1" key="2">
    <citation type="submission" date="2022-01" db="EMBL/GenBank/DDBJ databases">
        <authorList>
            <person name="Yamashiro T."/>
            <person name="Shiraishi A."/>
            <person name="Satake H."/>
            <person name="Nakayama K."/>
        </authorList>
    </citation>
    <scope>NUCLEOTIDE SEQUENCE</scope>
</reference>
<accession>A0ABQ5ATW1</accession>
<name>A0ABQ5ATW1_9ASTR</name>
<comment type="caution">
    <text evidence="1">The sequence shown here is derived from an EMBL/GenBank/DDBJ whole genome shotgun (WGS) entry which is preliminary data.</text>
</comment>